<sequence>MPIKPKRIDPERARLAARGQWKALSGGTGSVSLEKEIPRNAYSCDSGSSDTSGDSSDTGDDQQIGIKHVAVHRASALNKHIESELMSSGCGGGSSDSDPELYRRARERTRRFLYPNGLQAPASTKTKGSKTGLVIVEESVVGPASDIGKALSLRELGGISKKEENKNETTVEVSRSGGNHTEVFCAVGDTPNASNTLGVVSKFSDSASSSSLSSPVSVPLAVREALEGIKGSSDSETGRDFNRLLELFARDISRDRSTRDGQESMKPLTDALGSDGGGAVAGDGPTVVPRAYAFPPRTFSEVQERMLLEIYDTHSQEKSDTGGVDEGGNKYFIAANHMAEAFTLAALKTERRNHLEGGSITADVEGELDTVRGEVMGVGASLGAPLGLMDIVAAERCRLNARSCYRGGNGGKVHLDPHGGLSNYFVADTEVIAASAEESLNRFLLGIQVFEEVVGDHHVISEIGRFLFEHHKLFLKEGTDVESKIRSYPHEAFVVYERYSLCVSNLIVQELHRHVPNFSIEEFLMMLYDTDLTSTEDSNVDATTVDTSSRTIDILSYSAWRVLQSISSFEEFSEFMDDFIAEENGVEKFTAHNGAADDGRVVDGAAEQLRADTDGVIVTAGARGIRALLSKANETVQRARGSCLPGLETNDDGHQGFKRGCLTLKPHQPQRSVVVERVDVDTDRRADSAPGECGRNSINASSLRHGSLSSLSSAFLFHSETPMSPAPSSASLDSSRNTFGAFFRRHRRRPDVLPGRVLPPLTRASASGVAIDFQAQGREGPSRPSLTTPNSSMKSLINGVLDATVHEHHK</sequence>
<gene>
    <name evidence="2" type="ORF">TVY486_1013920</name>
</gene>
<feature type="region of interest" description="Disordered" evidence="1">
    <location>
        <begin position="19"/>
        <end position="61"/>
    </location>
</feature>
<proteinExistence type="predicted"/>
<feature type="region of interest" description="Disordered" evidence="1">
    <location>
        <begin position="773"/>
        <end position="795"/>
    </location>
</feature>
<feature type="region of interest" description="Disordered" evidence="1">
    <location>
        <begin position="255"/>
        <end position="279"/>
    </location>
</feature>
<protein>
    <submittedName>
        <fullName evidence="2">Uncharacterized protein</fullName>
    </submittedName>
</protein>
<name>G0U4I5_TRYVY</name>
<dbReference type="AlphaFoldDB" id="G0U4I5"/>
<accession>G0U4I5</accession>
<dbReference type="VEuPathDB" id="TriTrypDB:TvY486_1013920"/>
<organism evidence="2">
    <name type="scientific">Trypanosoma vivax (strain Y486)</name>
    <dbReference type="NCBI Taxonomy" id="1055687"/>
    <lineage>
        <taxon>Eukaryota</taxon>
        <taxon>Discoba</taxon>
        <taxon>Euglenozoa</taxon>
        <taxon>Kinetoplastea</taxon>
        <taxon>Metakinetoplastina</taxon>
        <taxon>Trypanosomatida</taxon>
        <taxon>Trypanosomatidae</taxon>
        <taxon>Trypanosoma</taxon>
        <taxon>Duttonella</taxon>
    </lineage>
</organism>
<evidence type="ECO:0000313" key="2">
    <source>
        <dbReference type="EMBL" id="CCC52349.1"/>
    </source>
</evidence>
<reference evidence="2" key="1">
    <citation type="journal article" date="2012" name="Proc. Natl. Acad. Sci. U.S.A.">
        <title>Antigenic diversity is generated by distinct evolutionary mechanisms in African trypanosome species.</title>
        <authorList>
            <person name="Jackson A.P."/>
            <person name="Berry A."/>
            <person name="Aslett M."/>
            <person name="Allison H.C."/>
            <person name="Burton P."/>
            <person name="Vavrova-Anderson J."/>
            <person name="Brown R."/>
            <person name="Browne H."/>
            <person name="Corton N."/>
            <person name="Hauser H."/>
            <person name="Gamble J."/>
            <person name="Gilderthorp R."/>
            <person name="Marcello L."/>
            <person name="McQuillan J."/>
            <person name="Otto T.D."/>
            <person name="Quail M.A."/>
            <person name="Sanders M.J."/>
            <person name="van Tonder A."/>
            <person name="Ginger M.L."/>
            <person name="Field M.C."/>
            <person name="Barry J.D."/>
            <person name="Hertz-Fowler C."/>
            <person name="Berriman M."/>
        </authorList>
    </citation>
    <scope>NUCLEOTIDE SEQUENCE</scope>
    <source>
        <strain evidence="2">Y486</strain>
    </source>
</reference>
<evidence type="ECO:0000256" key="1">
    <source>
        <dbReference type="SAM" id="MobiDB-lite"/>
    </source>
</evidence>
<feature type="compositionally biased region" description="Polar residues" evidence="1">
    <location>
        <begin position="784"/>
        <end position="795"/>
    </location>
</feature>
<dbReference type="EMBL" id="HE573026">
    <property type="protein sequence ID" value="CCC52349.1"/>
    <property type="molecule type" value="Genomic_DNA"/>
</dbReference>
<dbReference type="InterPro" id="IPR042541">
    <property type="entry name" value="BART_sf"/>
</dbReference>
<dbReference type="OMA" id="MMDYIYE"/>
<dbReference type="Gene3D" id="1.20.1520.10">
    <property type="entry name" value="ADP-ribosylation factor-like 2-binding protein, domain"/>
    <property type="match status" value="1"/>
</dbReference>
<feature type="compositionally biased region" description="Low complexity" evidence="1">
    <location>
        <begin position="45"/>
        <end position="56"/>
    </location>
</feature>